<comment type="caution">
    <text evidence="1">The sequence shown here is derived from an EMBL/GenBank/DDBJ whole genome shotgun (WGS) entry which is preliminary data.</text>
</comment>
<evidence type="ECO:0000313" key="1">
    <source>
        <dbReference type="EMBL" id="RSU12533.1"/>
    </source>
</evidence>
<dbReference type="InterPro" id="IPR013785">
    <property type="entry name" value="Aldolase_TIM"/>
</dbReference>
<name>A0A430AWV9_9ENTE</name>
<dbReference type="SUPFAM" id="SSF51412">
    <property type="entry name" value="Inosine monophosphate dehydrogenase (IMPDH)"/>
    <property type="match status" value="1"/>
</dbReference>
<keyword evidence="2" id="KW-1185">Reference proteome</keyword>
<protein>
    <submittedName>
        <fullName evidence="1">Hydrolase</fullName>
    </submittedName>
</protein>
<dbReference type="AlphaFoldDB" id="A0A430AWV9"/>
<proteinExistence type="predicted"/>
<reference evidence="1 2" key="1">
    <citation type="submission" date="2017-05" db="EMBL/GenBank/DDBJ databases">
        <title>Vagococcus spp. assemblies.</title>
        <authorList>
            <person name="Gulvik C.A."/>
        </authorList>
    </citation>
    <scope>NUCLEOTIDE SEQUENCE [LARGE SCALE GENOMIC DNA]</scope>
    <source>
        <strain evidence="1 2">LMG 24798</strain>
    </source>
</reference>
<dbReference type="Proteomes" id="UP000286773">
    <property type="component" value="Unassembled WGS sequence"/>
</dbReference>
<dbReference type="Gene3D" id="3.20.20.70">
    <property type="entry name" value="Aldolase class I"/>
    <property type="match status" value="1"/>
</dbReference>
<gene>
    <name evidence="1" type="ORF">CBF27_06040</name>
</gene>
<accession>A0A430AWV9</accession>
<sequence length="232" mass="25156">MKKKVPEITTDLRRDIIQVPSVIRECSGIRIFGRRIKSICYSTDIAVIRNIDADAVIAVYPFTPHPTIIKSIVEGADLPVFSGVGGGLTQGNRSVVMSIFAEANGSIGVVVNAPTGKETIREIAKVVDVPIIGTITSEYTDVKEKIDAGTKILNVSGGRHTAAIVRKIREDYPDFPIIATGGPTDESILETIQAGANAITYTPPTNGELFSKKMEKYRQKEKEISEQELVGE</sequence>
<dbReference type="GO" id="GO:0016787">
    <property type="term" value="F:hydrolase activity"/>
    <property type="evidence" value="ECO:0007669"/>
    <property type="project" value="UniProtKB-KW"/>
</dbReference>
<evidence type="ECO:0000313" key="2">
    <source>
        <dbReference type="Proteomes" id="UP000286773"/>
    </source>
</evidence>
<dbReference type="EMBL" id="NGKC01000005">
    <property type="protein sequence ID" value="RSU12533.1"/>
    <property type="molecule type" value="Genomic_DNA"/>
</dbReference>
<dbReference type="RefSeq" id="WP_126813423.1">
    <property type="nucleotide sequence ID" value="NZ_NGKC01000005.1"/>
</dbReference>
<dbReference type="OrthoDB" id="1092608at2"/>
<keyword evidence="1" id="KW-0378">Hydrolase</keyword>
<organism evidence="1 2">
    <name type="scientific">Vagococcus acidifermentans</name>
    <dbReference type="NCBI Taxonomy" id="564710"/>
    <lineage>
        <taxon>Bacteria</taxon>
        <taxon>Bacillati</taxon>
        <taxon>Bacillota</taxon>
        <taxon>Bacilli</taxon>
        <taxon>Lactobacillales</taxon>
        <taxon>Enterococcaceae</taxon>
        <taxon>Vagococcus</taxon>
    </lineage>
</organism>